<dbReference type="EMBL" id="LT841305">
    <property type="protein sequence ID" value="SMH64762.1"/>
    <property type="molecule type" value="Genomic_DNA"/>
</dbReference>
<proteinExistence type="predicted"/>
<gene>
    <name evidence="2" type="ORF">AFERRI_10796</name>
    <name evidence="1" type="ORF">AFERRI_80060</name>
</gene>
<dbReference type="Proteomes" id="UP000193925">
    <property type="component" value="Chromosome AFERRI"/>
</dbReference>
<dbReference type="EMBL" id="CCCS020000078">
    <property type="protein sequence ID" value="CDQ12111.1"/>
    <property type="molecule type" value="Genomic_DNA"/>
</dbReference>
<protein>
    <submittedName>
        <fullName evidence="1">Uncharacterized protein</fullName>
    </submittedName>
</protein>
<reference evidence="1" key="2">
    <citation type="submission" date="2014-07" db="EMBL/GenBank/DDBJ databases">
        <title>Initial genome analysis of the psychrotolerant acidophile Acidithiobacillus ferrivorans CF27: insights into iron and sulfur oxidation pathways and into biofilm formation.</title>
        <authorList>
            <person name="Talla E."/>
            <person name="Hedrich S."/>
            <person name="Mangenot S."/>
            <person name="Ji B."/>
            <person name="Johnson D.B."/>
            <person name="Barbe V."/>
            <person name="Bonnefoy V."/>
        </authorList>
    </citation>
    <scope>NUCLEOTIDE SEQUENCE [LARGE SCALE GENOMIC DNA]</scope>
    <source>
        <strain evidence="1">CF27</strain>
    </source>
</reference>
<keyword evidence="3" id="KW-1185">Reference proteome</keyword>
<evidence type="ECO:0000313" key="2">
    <source>
        <dbReference type="EMBL" id="SMH64762.1"/>
    </source>
</evidence>
<dbReference type="AlphaFoldDB" id="A0A060UUW0"/>
<dbReference type="RefSeq" id="WP_035195549.1">
    <property type="nucleotide sequence ID" value="NZ_CCCS020000078.1"/>
</dbReference>
<reference evidence="1" key="1">
    <citation type="submission" date="2014-03" db="EMBL/GenBank/DDBJ databases">
        <authorList>
            <person name="Genoscope - CEA"/>
        </authorList>
    </citation>
    <scope>NUCLEOTIDE SEQUENCE [LARGE SCALE GENOMIC DNA]</scope>
    <source>
        <strain evidence="1">CF27</strain>
    </source>
</reference>
<organism evidence="1">
    <name type="scientific">Acidithiobacillus ferrivorans</name>
    <dbReference type="NCBI Taxonomy" id="160808"/>
    <lineage>
        <taxon>Bacteria</taxon>
        <taxon>Pseudomonadati</taxon>
        <taxon>Pseudomonadota</taxon>
        <taxon>Acidithiobacillia</taxon>
        <taxon>Acidithiobacillales</taxon>
        <taxon>Acidithiobacillaceae</taxon>
        <taxon>Acidithiobacillus</taxon>
    </lineage>
</organism>
<reference evidence="2 3" key="3">
    <citation type="submission" date="2017-03" db="EMBL/GenBank/DDBJ databases">
        <authorList>
            <person name="Regsiter A."/>
            <person name="William W."/>
        </authorList>
    </citation>
    <scope>NUCLEOTIDE SEQUENCE [LARGE SCALE GENOMIC DNA]</scope>
    <source>
        <strain evidence="2">PRJEB5721</strain>
    </source>
</reference>
<sequence>MGANIDFTPELADLVSFMSRVAISIRMHTPYNGSTRLESAEGHCKHVLWLADSIHSFEDLADAIKYGDIEGVICAVDRHIFSYRLYMTVGSKWVSDPMLTFKTDSSKPGERCDGWILNEGLALLDRINDKAQQAKLVHTEFFLPAGLPCWQVEIDVPHWDSVRDFS</sequence>
<accession>A0A060UUW0</accession>
<evidence type="ECO:0000313" key="3">
    <source>
        <dbReference type="Proteomes" id="UP000193925"/>
    </source>
</evidence>
<evidence type="ECO:0000313" key="1">
    <source>
        <dbReference type="EMBL" id="CDQ12111.1"/>
    </source>
</evidence>
<name>A0A060UUW0_9PROT</name>